<dbReference type="GO" id="GO:0016020">
    <property type="term" value="C:membrane"/>
    <property type="evidence" value="ECO:0007669"/>
    <property type="project" value="UniProtKB-SubCell"/>
</dbReference>
<accession>A0AAN8G042</accession>
<evidence type="ECO:0000313" key="10">
    <source>
        <dbReference type="EMBL" id="KAK6165233.1"/>
    </source>
</evidence>
<gene>
    <name evidence="10" type="ORF">SNE40_022196</name>
</gene>
<keyword evidence="4 8" id="KW-1133">Transmembrane helix</keyword>
<dbReference type="InterPro" id="IPR012171">
    <property type="entry name" value="Fatty_acid_desaturase"/>
</dbReference>
<evidence type="ECO:0000256" key="5">
    <source>
        <dbReference type="ARBA" id="ARBA00023002"/>
    </source>
</evidence>
<comment type="similarity">
    <text evidence="2">Belongs to the fatty acid desaturase type 1 family.</text>
</comment>
<dbReference type="PROSITE" id="PS50255">
    <property type="entry name" value="CYTOCHROME_B5_2"/>
    <property type="match status" value="1"/>
</dbReference>
<evidence type="ECO:0000256" key="4">
    <source>
        <dbReference type="ARBA" id="ARBA00022989"/>
    </source>
</evidence>
<feature type="transmembrane region" description="Helical" evidence="8">
    <location>
        <begin position="122"/>
        <end position="145"/>
    </location>
</feature>
<feature type="domain" description="Cytochrome b5 heme-binding" evidence="9">
    <location>
        <begin position="16"/>
        <end position="93"/>
    </location>
</feature>
<evidence type="ECO:0000256" key="3">
    <source>
        <dbReference type="ARBA" id="ARBA00022692"/>
    </source>
</evidence>
<comment type="subcellular location">
    <subcellularLocation>
        <location evidence="1">Membrane</location>
        <topology evidence="1">Multi-pass membrane protein</topology>
    </subcellularLocation>
</comment>
<evidence type="ECO:0000313" key="11">
    <source>
        <dbReference type="Proteomes" id="UP001347796"/>
    </source>
</evidence>
<keyword evidence="11" id="KW-1185">Reference proteome</keyword>
<organism evidence="10 11">
    <name type="scientific">Patella caerulea</name>
    <name type="common">Rayed Mediterranean limpet</name>
    <dbReference type="NCBI Taxonomy" id="87958"/>
    <lineage>
        <taxon>Eukaryota</taxon>
        <taxon>Metazoa</taxon>
        <taxon>Spiralia</taxon>
        <taxon>Lophotrochozoa</taxon>
        <taxon>Mollusca</taxon>
        <taxon>Gastropoda</taxon>
        <taxon>Patellogastropoda</taxon>
        <taxon>Patelloidea</taxon>
        <taxon>Patellidae</taxon>
        <taxon>Patella</taxon>
    </lineage>
</organism>
<dbReference type="Proteomes" id="UP001347796">
    <property type="component" value="Unassembled WGS sequence"/>
</dbReference>
<keyword evidence="5" id="KW-0560">Oxidoreductase</keyword>
<dbReference type="PANTHER" id="PTHR19353">
    <property type="entry name" value="FATTY ACID DESATURASE 2"/>
    <property type="match status" value="1"/>
</dbReference>
<evidence type="ECO:0000256" key="1">
    <source>
        <dbReference type="ARBA" id="ARBA00004141"/>
    </source>
</evidence>
<comment type="caution">
    <text evidence="10">The sequence shown here is derived from an EMBL/GenBank/DDBJ whole genome shotgun (WGS) entry which is preliminary data.</text>
</comment>
<dbReference type="Pfam" id="PF00487">
    <property type="entry name" value="FA_desaturase"/>
    <property type="match status" value="1"/>
</dbReference>
<dbReference type="PIRSF" id="PIRSF015921">
    <property type="entry name" value="FA_sphinglp_des"/>
    <property type="match status" value="1"/>
</dbReference>
<dbReference type="InterPro" id="IPR036400">
    <property type="entry name" value="Cyt_B5-like_heme/steroid_sf"/>
</dbReference>
<evidence type="ECO:0000256" key="8">
    <source>
        <dbReference type="SAM" id="Phobius"/>
    </source>
</evidence>
<dbReference type="AlphaFoldDB" id="A0AAN8G042"/>
<dbReference type="EMBL" id="JAZGQO010000021">
    <property type="protein sequence ID" value="KAK6165233.1"/>
    <property type="molecule type" value="Genomic_DNA"/>
</dbReference>
<evidence type="ECO:0000256" key="2">
    <source>
        <dbReference type="ARBA" id="ARBA00009295"/>
    </source>
</evidence>
<dbReference type="SMART" id="SM01117">
    <property type="entry name" value="Cyt-b5"/>
    <property type="match status" value="1"/>
</dbReference>
<feature type="transmembrane region" description="Helical" evidence="8">
    <location>
        <begin position="293"/>
        <end position="316"/>
    </location>
</feature>
<name>A0AAN8G042_PATCE</name>
<dbReference type="CDD" id="cd03506">
    <property type="entry name" value="Delta6-FADS-like"/>
    <property type="match status" value="1"/>
</dbReference>
<evidence type="ECO:0000259" key="9">
    <source>
        <dbReference type="PROSITE" id="PS50255"/>
    </source>
</evidence>
<keyword evidence="6" id="KW-0443">Lipid metabolism</keyword>
<reference evidence="10 11" key="1">
    <citation type="submission" date="2024-01" db="EMBL/GenBank/DDBJ databases">
        <title>The genome of the rayed Mediterranean limpet Patella caerulea (Linnaeus, 1758).</title>
        <authorList>
            <person name="Anh-Thu Weber A."/>
            <person name="Halstead-Nussloch G."/>
        </authorList>
    </citation>
    <scope>NUCLEOTIDE SEQUENCE [LARGE SCALE GENOMIC DNA]</scope>
    <source>
        <strain evidence="10">AATW-2023a</strain>
        <tissue evidence="10">Whole specimen</tissue>
    </source>
</reference>
<dbReference type="GO" id="GO:0016717">
    <property type="term" value="F:oxidoreductase activity, acting on paired donors, with oxidation of a pair of donors resulting in the reduction of molecular oxygen to two molecules of water"/>
    <property type="evidence" value="ECO:0007669"/>
    <property type="project" value="TreeGrafter"/>
</dbReference>
<keyword evidence="7 8" id="KW-0472">Membrane</keyword>
<dbReference type="SUPFAM" id="SSF55856">
    <property type="entry name" value="Cytochrome b5-like heme/steroid binding domain"/>
    <property type="match status" value="1"/>
</dbReference>
<feature type="transmembrane region" description="Helical" evidence="8">
    <location>
        <begin position="254"/>
        <end position="272"/>
    </location>
</feature>
<proteinExistence type="inferred from homology"/>
<protein>
    <recommendedName>
        <fullName evidence="9">Cytochrome b5 heme-binding domain-containing protein</fullName>
    </recommendedName>
</protein>
<keyword evidence="3 8" id="KW-0812">Transmembrane</keyword>
<dbReference type="InterPro" id="IPR001199">
    <property type="entry name" value="Cyt_B5-like_heme/steroid-bd"/>
</dbReference>
<dbReference type="Pfam" id="PF00173">
    <property type="entry name" value="Cyt-b5"/>
    <property type="match status" value="1"/>
</dbReference>
<dbReference type="PANTHER" id="PTHR19353:SF88">
    <property type="entry name" value="DELTA(5) FATTY ACID DESATURASE FAT-4"/>
    <property type="match status" value="1"/>
</dbReference>
<dbReference type="Gene3D" id="3.10.120.10">
    <property type="entry name" value="Cytochrome b5-like heme/steroid binding domain"/>
    <property type="match status" value="1"/>
</dbReference>
<evidence type="ECO:0000256" key="6">
    <source>
        <dbReference type="ARBA" id="ARBA00023098"/>
    </source>
</evidence>
<dbReference type="GO" id="GO:0006629">
    <property type="term" value="P:lipid metabolic process"/>
    <property type="evidence" value="ECO:0007669"/>
    <property type="project" value="UniProtKB-KW"/>
</dbReference>
<dbReference type="InterPro" id="IPR005804">
    <property type="entry name" value="FA_desaturase_dom"/>
</dbReference>
<sequence>MGKGGHQPASVSTKNYGVFTEDEVRNHNKPDDKWLQIDGKVYDITTWAKRHPGGAKIISHFSGQDATDAWVAFHDDKKLVSKYLTPLLIGEVKNPVETELDKDYRQLREKVESMGMFRVNPWFYLAQFISIISFEILSVWIFWYYGVNWKTFVLSGAFMATAQAQWGWTQHDYGHLSVFKSRRVNHWFHHFTIGIMKGASSHWWNFRHFQHHAKPNIIKKDPDVQMAYLFLMGDKMPVEWGKKKRGNMPYQLQHQYFFLIGPPLLLPLYFHFENIYFIIKRRDWWDLLWTMVFFYRIHLMFTWLLGGWLTFGYYMFARFLESHWFVWVTQMSHIPNEIDRDQNKDWFNMQLASTSNVEAGLFNNWFTGHLNFQIEHHLFPTMPRHNYEAVQPLVKSLAKKHGIPYLDKSLFTSFADVTRSLRKSGRLWYDAYYDL</sequence>
<evidence type="ECO:0000256" key="7">
    <source>
        <dbReference type="ARBA" id="ARBA00023136"/>
    </source>
</evidence>